<keyword evidence="2" id="KW-0812">Transmembrane</keyword>
<evidence type="ECO:0000313" key="4">
    <source>
        <dbReference type="EMBL" id="MDN4479976.1"/>
    </source>
</evidence>
<feature type="domain" description="DUF4190" evidence="3">
    <location>
        <begin position="91"/>
        <end position="142"/>
    </location>
</feature>
<reference evidence="4" key="1">
    <citation type="submission" date="2023-06" db="EMBL/GenBank/DDBJ databases">
        <title>Egi l300058.</title>
        <authorList>
            <person name="Gao L."/>
            <person name="Fang B.-Z."/>
            <person name="Li W.-J."/>
        </authorList>
    </citation>
    <scope>NUCLEOTIDE SEQUENCE</scope>
    <source>
        <strain evidence="4">EGI L300058</strain>
    </source>
</reference>
<keyword evidence="5" id="KW-1185">Reference proteome</keyword>
<dbReference type="InterPro" id="IPR025241">
    <property type="entry name" value="DUF4190"/>
</dbReference>
<sequence>MSTDDPFASPPPQRGQWQPDAAPAAPDGGYAAPGYAPAPQVAPGFSAAAPSTPQYSPAPQYATTPQYAAAPQGGPGYGSAPATAPGTDGPSIAALVTGVLGLGVVATVLGAIGLRRTAGGQRRGTGMAWAGVILGLIGTIIWSGAITWGIAGASTFWDEVGTEVGDEFSSEATYGDDPFLDGLWDQCEAGDMAACDDLYYESPFGSEYEDFGWECGGQGRGVLDFDCASKD</sequence>
<evidence type="ECO:0000313" key="5">
    <source>
        <dbReference type="Proteomes" id="UP001172708"/>
    </source>
</evidence>
<proteinExistence type="predicted"/>
<feature type="region of interest" description="Disordered" evidence="1">
    <location>
        <begin position="1"/>
        <end position="83"/>
    </location>
</feature>
<feature type="compositionally biased region" description="Polar residues" evidence="1">
    <location>
        <begin position="49"/>
        <end position="64"/>
    </location>
</feature>
<evidence type="ECO:0000259" key="3">
    <source>
        <dbReference type="Pfam" id="PF13828"/>
    </source>
</evidence>
<keyword evidence="2" id="KW-0472">Membrane</keyword>
<feature type="compositionally biased region" description="Low complexity" evidence="1">
    <location>
        <begin position="18"/>
        <end position="44"/>
    </location>
</feature>
<dbReference type="RefSeq" id="WP_301141232.1">
    <property type="nucleotide sequence ID" value="NZ_JAUHQA010000001.1"/>
</dbReference>
<organism evidence="4 5">
    <name type="scientific">Demequina muriae</name>
    <dbReference type="NCBI Taxonomy" id="3051664"/>
    <lineage>
        <taxon>Bacteria</taxon>
        <taxon>Bacillati</taxon>
        <taxon>Actinomycetota</taxon>
        <taxon>Actinomycetes</taxon>
        <taxon>Micrococcales</taxon>
        <taxon>Demequinaceae</taxon>
        <taxon>Demequina</taxon>
    </lineage>
</organism>
<gene>
    <name evidence="4" type="ORF">QQX02_03440</name>
</gene>
<keyword evidence="2" id="KW-1133">Transmembrane helix</keyword>
<dbReference type="EMBL" id="JAUHQA010000001">
    <property type="protein sequence ID" value="MDN4479976.1"/>
    <property type="molecule type" value="Genomic_DNA"/>
</dbReference>
<feature type="compositionally biased region" description="Low complexity" evidence="1">
    <location>
        <begin position="65"/>
        <end position="82"/>
    </location>
</feature>
<evidence type="ECO:0000256" key="2">
    <source>
        <dbReference type="SAM" id="Phobius"/>
    </source>
</evidence>
<feature type="transmembrane region" description="Helical" evidence="2">
    <location>
        <begin position="126"/>
        <end position="151"/>
    </location>
</feature>
<dbReference type="Pfam" id="PF13828">
    <property type="entry name" value="DUF4190"/>
    <property type="match status" value="1"/>
</dbReference>
<comment type="caution">
    <text evidence="4">The sequence shown here is derived from an EMBL/GenBank/DDBJ whole genome shotgun (WGS) entry which is preliminary data.</text>
</comment>
<name>A0ABT8GFD2_9MICO</name>
<dbReference type="Proteomes" id="UP001172708">
    <property type="component" value="Unassembled WGS sequence"/>
</dbReference>
<protein>
    <recommendedName>
        <fullName evidence="3">DUF4190 domain-containing protein</fullName>
    </recommendedName>
</protein>
<accession>A0ABT8GFD2</accession>
<feature type="transmembrane region" description="Helical" evidence="2">
    <location>
        <begin position="92"/>
        <end position="114"/>
    </location>
</feature>
<evidence type="ECO:0000256" key="1">
    <source>
        <dbReference type="SAM" id="MobiDB-lite"/>
    </source>
</evidence>